<feature type="domain" description="RUN" evidence="10">
    <location>
        <begin position="821"/>
        <end position="1007"/>
    </location>
</feature>
<dbReference type="Pfam" id="PF02759">
    <property type="entry name" value="RUN"/>
    <property type="match status" value="1"/>
</dbReference>
<evidence type="ECO:0000256" key="3">
    <source>
        <dbReference type="ARBA" id="ARBA00022598"/>
    </source>
</evidence>
<dbReference type="InterPro" id="IPR058732">
    <property type="entry name" value="RUNDC1_M"/>
</dbReference>
<dbReference type="EC" id="6.1.1.11" evidence="2"/>
<dbReference type="InterPro" id="IPR006195">
    <property type="entry name" value="aa-tRNA-synth_II"/>
</dbReference>
<evidence type="ECO:0000256" key="1">
    <source>
        <dbReference type="ARBA" id="ARBA00010728"/>
    </source>
</evidence>
<keyword evidence="13" id="KW-1185">Reference proteome</keyword>
<accession>A0A7R9KC38</accession>
<proteinExistence type="inferred from homology"/>
<dbReference type="Proteomes" id="UP000759131">
    <property type="component" value="Unassembled WGS sequence"/>
</dbReference>
<feature type="domain" description="Aminoacyl-transfer RNA synthetases class-II family profile" evidence="11">
    <location>
        <begin position="162"/>
        <end position="388"/>
    </location>
</feature>
<dbReference type="GO" id="GO:0005524">
    <property type="term" value="F:ATP binding"/>
    <property type="evidence" value="ECO:0007669"/>
    <property type="project" value="UniProtKB-KW"/>
</dbReference>
<evidence type="ECO:0000259" key="11">
    <source>
        <dbReference type="PROSITE" id="PS50862"/>
    </source>
</evidence>
<dbReference type="Pfam" id="PF00587">
    <property type="entry name" value="tRNA-synt_2b"/>
    <property type="match status" value="1"/>
</dbReference>
<keyword evidence="3" id="KW-0436">Ligase</keyword>
<dbReference type="SUPFAM" id="SSF140741">
    <property type="entry name" value="RUN domain-like"/>
    <property type="match status" value="1"/>
</dbReference>
<evidence type="ECO:0000313" key="12">
    <source>
        <dbReference type="EMBL" id="CAD7619922.1"/>
    </source>
</evidence>
<dbReference type="CDD" id="cd17683">
    <property type="entry name" value="RUN_RUNDC1"/>
    <property type="match status" value="1"/>
</dbReference>
<dbReference type="InterPro" id="IPR045864">
    <property type="entry name" value="aa-tRNA-synth_II/BPL/LPL"/>
</dbReference>
<sequence length="1018" mass="116664">MSFSRLFATQKYAQLLSAPKCRKYFSTQDLMSNHNNYETEYYSSPRNQSEIIRNIELRGMADDMKELFDDSIRSNSQLLSDAIMRNIASMPNKLDPIWYGSETPDYKTVETIGEKRVFDFEPQKAETLLQKLGLIYLSDRSVGNLGVVGGKNSYAFVADLCRLEQALIRWTTATLINEYHFTPVVVPQLLYTDIIKSCGFNPSGHRSQVYRLAADERVCLIGTAEQPLAAFNIGETFSSQDLPKKYCSMSRCYRAETKSTKQNWGLFRVHYFNKVEMFAITDETQSQQMLHHLVDIQKSLFQRLAICFRIIDMPPHDLGLPAHRKFDIEAYMPGRDVWGEISSASNCTDYQSRRLNMKYRTLDLNEETNQVFSDRFVHTINGTACAVPRMLITICEQNQTSDGFIAKRDFLTGVSNDHELASSDTNHKTNETSDIIDKNSNNNGLDEIDTKSETQEAGDDVFENQLKYCSCDSEYGEDGDPEFEIMGGNQMSPNRMRQLEDEQEMLNGSLMALTTHFAQVQLRLKQIVDSNDDQREELLKELEQFANRGIPDIRQPQIDLMGDKENDDRTVTEDTLELQRIKQKELIEKLKDQLEDLESYAYETGDMASIPSSMLLERQTVIIEQLKGKLPLNLDELDKSTPEELRKQVDRAIRDLVNPVIMKEQLVGQLKTQITDLERFIQFLQGEEHSNCTCDCPLHGNSQQSVEPFSKLKAEEMQRRRTDRNKKSKESNETAIKMIRRALTILQVFTFAQFGCGNINPHFERNTLKKSSKGNHWGDLRARLEIAIDRILDIHHEKHSNDSDYTSDSDETPTSLLCNERIISAVRKDLSAALRDLLQHGLSGNVTDRLNDGSSASLLNWGCFSTRSHLVPRPLHAWDIVLKYYELKNGIKYNSCPARRLSQSFNLQIVGGLAITPKQTLLSCIDDIIESHTRLKRSLDSHFKAFVCTALNEGKLCQWLKLIVKSRTIIDMYYDNWSYLMSTGFDDALRSLDKLSVVRFHLPIDLAVRQLQNIHDAF</sequence>
<keyword evidence="4" id="KW-0547">Nucleotide-binding</keyword>
<dbReference type="AlphaFoldDB" id="A0A7R9KC38"/>
<dbReference type="SMART" id="SM00593">
    <property type="entry name" value="RUN"/>
    <property type="match status" value="1"/>
</dbReference>
<dbReference type="EMBL" id="OC854655">
    <property type="protein sequence ID" value="CAD7619922.1"/>
    <property type="molecule type" value="Genomic_DNA"/>
</dbReference>
<evidence type="ECO:0000313" key="13">
    <source>
        <dbReference type="Proteomes" id="UP000759131"/>
    </source>
</evidence>
<evidence type="ECO:0000256" key="2">
    <source>
        <dbReference type="ARBA" id="ARBA00012840"/>
    </source>
</evidence>
<keyword evidence="8" id="KW-0175">Coiled coil</keyword>
<evidence type="ECO:0000256" key="5">
    <source>
        <dbReference type="ARBA" id="ARBA00022840"/>
    </source>
</evidence>
<dbReference type="PROSITE" id="PS50826">
    <property type="entry name" value="RUN"/>
    <property type="match status" value="1"/>
</dbReference>
<dbReference type="InterPro" id="IPR002317">
    <property type="entry name" value="Ser-tRNA-ligase_type_1"/>
</dbReference>
<keyword evidence="5" id="KW-0067">ATP-binding</keyword>
<feature type="coiled-coil region" evidence="8">
    <location>
        <begin position="573"/>
        <end position="600"/>
    </location>
</feature>
<dbReference type="PANTHER" id="PTHR11778">
    <property type="entry name" value="SERYL-TRNA SYNTHETASE"/>
    <property type="match status" value="1"/>
</dbReference>
<evidence type="ECO:0000256" key="6">
    <source>
        <dbReference type="ARBA" id="ARBA00023146"/>
    </source>
</evidence>
<evidence type="ECO:0000256" key="7">
    <source>
        <dbReference type="ARBA" id="ARBA00031113"/>
    </source>
</evidence>
<dbReference type="InterPro" id="IPR004012">
    <property type="entry name" value="Run_dom"/>
</dbReference>
<comment type="similarity">
    <text evidence="1">Belongs to the class-II aminoacyl-tRNA synthetase family. Type-1 seryl-tRNA synthetase subfamily.</text>
</comment>
<evidence type="ECO:0000256" key="9">
    <source>
        <dbReference type="SAM" id="MobiDB-lite"/>
    </source>
</evidence>
<evidence type="ECO:0000259" key="10">
    <source>
        <dbReference type="PROSITE" id="PS50826"/>
    </source>
</evidence>
<name>A0A7R9KC38_9ACAR</name>
<dbReference type="GO" id="GO:0004828">
    <property type="term" value="F:serine-tRNA ligase activity"/>
    <property type="evidence" value="ECO:0007669"/>
    <property type="project" value="UniProtKB-EC"/>
</dbReference>
<feature type="compositionally biased region" description="Basic and acidic residues" evidence="9">
    <location>
        <begin position="419"/>
        <end position="437"/>
    </location>
</feature>
<evidence type="ECO:0000256" key="4">
    <source>
        <dbReference type="ARBA" id="ARBA00022741"/>
    </source>
</evidence>
<dbReference type="InterPro" id="IPR002314">
    <property type="entry name" value="aa-tRNA-synt_IIb"/>
</dbReference>
<dbReference type="Gene3D" id="3.30.930.10">
    <property type="entry name" value="Bira Bifunctional Protein, Domain 2"/>
    <property type="match status" value="1"/>
</dbReference>
<dbReference type="OrthoDB" id="10264585at2759"/>
<dbReference type="PROSITE" id="PS50862">
    <property type="entry name" value="AA_TRNA_LIGASE_II"/>
    <property type="match status" value="1"/>
</dbReference>
<dbReference type="SUPFAM" id="SSF55681">
    <property type="entry name" value="Class II aaRS and biotin synthetases"/>
    <property type="match status" value="1"/>
</dbReference>
<gene>
    <name evidence="12" type="ORF">OSB1V03_LOCUS419</name>
</gene>
<dbReference type="Gene3D" id="1.20.58.900">
    <property type="match status" value="1"/>
</dbReference>
<keyword evidence="6" id="KW-0030">Aminoacyl-tRNA synthetase</keyword>
<evidence type="ECO:0000256" key="8">
    <source>
        <dbReference type="SAM" id="Coils"/>
    </source>
</evidence>
<feature type="region of interest" description="Disordered" evidence="9">
    <location>
        <begin position="419"/>
        <end position="444"/>
    </location>
</feature>
<dbReference type="EMBL" id="CAJPIZ010000080">
    <property type="protein sequence ID" value="CAG2100352.1"/>
    <property type="molecule type" value="Genomic_DNA"/>
</dbReference>
<dbReference type="InterPro" id="IPR037213">
    <property type="entry name" value="Run_dom_sf"/>
</dbReference>
<dbReference type="Pfam" id="PF26030">
    <property type="entry name" value="RUNDC1"/>
    <property type="match status" value="1"/>
</dbReference>
<reference evidence="12" key="1">
    <citation type="submission" date="2020-11" db="EMBL/GenBank/DDBJ databases">
        <authorList>
            <person name="Tran Van P."/>
        </authorList>
    </citation>
    <scope>NUCLEOTIDE SEQUENCE</scope>
</reference>
<dbReference type="GO" id="GO:0006434">
    <property type="term" value="P:seryl-tRNA aminoacylation"/>
    <property type="evidence" value="ECO:0007669"/>
    <property type="project" value="InterPro"/>
</dbReference>
<organism evidence="12">
    <name type="scientific">Medioppia subpectinata</name>
    <dbReference type="NCBI Taxonomy" id="1979941"/>
    <lineage>
        <taxon>Eukaryota</taxon>
        <taxon>Metazoa</taxon>
        <taxon>Ecdysozoa</taxon>
        <taxon>Arthropoda</taxon>
        <taxon>Chelicerata</taxon>
        <taxon>Arachnida</taxon>
        <taxon>Acari</taxon>
        <taxon>Acariformes</taxon>
        <taxon>Sarcoptiformes</taxon>
        <taxon>Oribatida</taxon>
        <taxon>Brachypylina</taxon>
        <taxon>Oppioidea</taxon>
        <taxon>Oppiidae</taxon>
        <taxon>Medioppia</taxon>
    </lineage>
</organism>
<protein>
    <recommendedName>
        <fullName evidence="2">serine--tRNA ligase</fullName>
        <ecNumber evidence="2">6.1.1.11</ecNumber>
    </recommendedName>
    <alternativeName>
        <fullName evidence="7">Seryl-tRNA synthetase</fullName>
    </alternativeName>
</protein>
<dbReference type="PRINTS" id="PR00981">
    <property type="entry name" value="TRNASYNTHSER"/>
</dbReference>